<dbReference type="InterPro" id="IPR027417">
    <property type="entry name" value="P-loop_NTPase"/>
</dbReference>
<keyword evidence="3" id="KW-1185">Reference proteome</keyword>
<dbReference type="Pfam" id="PF13521">
    <property type="entry name" value="AAA_28"/>
    <property type="match status" value="1"/>
</dbReference>
<organism evidence="2 3">
    <name type="scientific">Chitinophaga arvensicola</name>
    <dbReference type="NCBI Taxonomy" id="29529"/>
    <lineage>
        <taxon>Bacteria</taxon>
        <taxon>Pseudomonadati</taxon>
        <taxon>Bacteroidota</taxon>
        <taxon>Chitinophagia</taxon>
        <taxon>Chitinophagales</taxon>
        <taxon>Chitinophagaceae</taxon>
        <taxon>Chitinophaga</taxon>
    </lineage>
</organism>
<accession>A0A1I0S7G7</accession>
<feature type="domain" description="NadR/Ttd14 AAA" evidence="1">
    <location>
        <begin position="8"/>
        <end position="171"/>
    </location>
</feature>
<evidence type="ECO:0000313" key="2">
    <source>
        <dbReference type="EMBL" id="SEW51665.1"/>
    </source>
</evidence>
<evidence type="ECO:0000259" key="1">
    <source>
        <dbReference type="Pfam" id="PF13521"/>
    </source>
</evidence>
<dbReference type="STRING" id="29529.SAMN04488122_4429"/>
<proteinExistence type="predicted"/>
<dbReference type="InterPro" id="IPR038727">
    <property type="entry name" value="NadR/Ttd14_AAA_dom"/>
</dbReference>
<sequence>MEINDQFFILTGGPGMGKTAVIAALRERGHITVPETGRHIIRQQVAAGGHALPWDDRAAFAQLMFEQSVADYQANREQTAPVFFDRGIADTIGYLELCGLPVPEDMLRIARSWRFNKKVFLAPPWQAIYEQDTERKQSFAEAVATCECMISIYRRLDYKLIYLPESTVAARADFIMAAVNT</sequence>
<dbReference type="EMBL" id="FOJG01000002">
    <property type="protein sequence ID" value="SEW51665.1"/>
    <property type="molecule type" value="Genomic_DNA"/>
</dbReference>
<dbReference type="OrthoDB" id="5638848at2"/>
<dbReference type="RefSeq" id="WP_089898108.1">
    <property type="nucleotide sequence ID" value="NZ_FOJG01000002.1"/>
</dbReference>
<dbReference type="AlphaFoldDB" id="A0A1I0S7G7"/>
<gene>
    <name evidence="2" type="ORF">SAMN04488122_4429</name>
</gene>
<name>A0A1I0S7G7_9BACT</name>
<dbReference type="Proteomes" id="UP000199310">
    <property type="component" value="Unassembled WGS sequence"/>
</dbReference>
<reference evidence="3" key="1">
    <citation type="submission" date="2016-10" db="EMBL/GenBank/DDBJ databases">
        <authorList>
            <person name="Varghese N."/>
            <person name="Submissions S."/>
        </authorList>
    </citation>
    <scope>NUCLEOTIDE SEQUENCE [LARGE SCALE GENOMIC DNA]</scope>
    <source>
        <strain evidence="3">DSM 3695</strain>
    </source>
</reference>
<protein>
    <submittedName>
        <fullName evidence="2">Predicted ATPase</fullName>
    </submittedName>
</protein>
<evidence type="ECO:0000313" key="3">
    <source>
        <dbReference type="Proteomes" id="UP000199310"/>
    </source>
</evidence>
<dbReference type="Gene3D" id="3.40.50.300">
    <property type="entry name" value="P-loop containing nucleotide triphosphate hydrolases"/>
    <property type="match status" value="1"/>
</dbReference>
<dbReference type="SUPFAM" id="SSF52540">
    <property type="entry name" value="P-loop containing nucleoside triphosphate hydrolases"/>
    <property type="match status" value="1"/>
</dbReference>